<gene>
    <name evidence="2" type="ORF">BpHYR1_006447</name>
</gene>
<organism evidence="2 3">
    <name type="scientific">Brachionus plicatilis</name>
    <name type="common">Marine rotifer</name>
    <name type="synonym">Brachionus muelleri</name>
    <dbReference type="NCBI Taxonomy" id="10195"/>
    <lineage>
        <taxon>Eukaryota</taxon>
        <taxon>Metazoa</taxon>
        <taxon>Spiralia</taxon>
        <taxon>Gnathifera</taxon>
        <taxon>Rotifera</taxon>
        <taxon>Eurotatoria</taxon>
        <taxon>Monogononta</taxon>
        <taxon>Pseudotrocha</taxon>
        <taxon>Ploima</taxon>
        <taxon>Brachionidae</taxon>
        <taxon>Brachionus</taxon>
    </lineage>
</organism>
<proteinExistence type="predicted"/>
<feature type="compositionally biased region" description="Polar residues" evidence="1">
    <location>
        <begin position="1"/>
        <end position="20"/>
    </location>
</feature>
<protein>
    <submittedName>
        <fullName evidence="2">Uncharacterized protein</fullName>
    </submittedName>
</protein>
<feature type="region of interest" description="Disordered" evidence="1">
    <location>
        <begin position="1"/>
        <end position="28"/>
    </location>
</feature>
<sequence length="80" mass="9595">MNFNWKINSIKQNSRQVPRTSKNNQSESESEFEVNFFLNLFDMKKSIEKSKSSHLKSVKLLKFPNLHYPRDYVVSTYYNN</sequence>
<evidence type="ECO:0000313" key="3">
    <source>
        <dbReference type="Proteomes" id="UP000276133"/>
    </source>
</evidence>
<evidence type="ECO:0000256" key="1">
    <source>
        <dbReference type="SAM" id="MobiDB-lite"/>
    </source>
</evidence>
<reference evidence="2 3" key="1">
    <citation type="journal article" date="2018" name="Sci. Rep.">
        <title>Genomic signatures of local adaptation to the degree of environmental predictability in rotifers.</title>
        <authorList>
            <person name="Franch-Gras L."/>
            <person name="Hahn C."/>
            <person name="Garcia-Roger E.M."/>
            <person name="Carmona M.J."/>
            <person name="Serra M."/>
            <person name="Gomez A."/>
        </authorList>
    </citation>
    <scope>NUCLEOTIDE SEQUENCE [LARGE SCALE GENOMIC DNA]</scope>
    <source>
        <strain evidence="2">HYR1</strain>
    </source>
</reference>
<keyword evidence="3" id="KW-1185">Reference proteome</keyword>
<evidence type="ECO:0000313" key="2">
    <source>
        <dbReference type="EMBL" id="RNA04941.1"/>
    </source>
</evidence>
<name>A0A3M7Q1S4_BRAPC</name>
<dbReference type="AlphaFoldDB" id="A0A3M7Q1S4"/>
<dbReference type="Proteomes" id="UP000276133">
    <property type="component" value="Unassembled WGS sequence"/>
</dbReference>
<dbReference type="EMBL" id="REGN01007906">
    <property type="protein sequence ID" value="RNA04941.1"/>
    <property type="molecule type" value="Genomic_DNA"/>
</dbReference>
<accession>A0A3M7Q1S4</accession>
<comment type="caution">
    <text evidence="2">The sequence shown here is derived from an EMBL/GenBank/DDBJ whole genome shotgun (WGS) entry which is preliminary data.</text>
</comment>